<evidence type="ECO:0000313" key="3">
    <source>
        <dbReference type="Proteomes" id="UP000241868"/>
    </source>
</evidence>
<evidence type="ECO:0000256" key="1">
    <source>
        <dbReference type="SAM" id="MobiDB-lite"/>
    </source>
</evidence>
<sequence length="84" mass="9701">METSRTKTNGKSVSNTQIADQGSFVGLRGSDPIGHSGNQMMWQWEQEARTASDRRNSKDNGTLREQWRARKQRREPYISFGQNR</sequence>
<comment type="caution">
    <text evidence="2">The sequence shown here is derived from an EMBL/GenBank/DDBJ whole genome shotgun (WGS) entry which is preliminary data.</text>
</comment>
<feature type="region of interest" description="Disordered" evidence="1">
    <location>
        <begin position="1"/>
        <end position="84"/>
    </location>
</feature>
<dbReference type="OrthoDB" id="8606596at2"/>
<keyword evidence="3" id="KW-1185">Reference proteome</keyword>
<dbReference type="InterPro" id="IPR023614">
    <property type="entry name" value="Porin_dom_sf"/>
</dbReference>
<dbReference type="Proteomes" id="UP000241868">
    <property type="component" value="Unassembled WGS sequence"/>
</dbReference>
<accession>A0A2P7TYV5</accession>
<feature type="compositionally biased region" description="Polar residues" evidence="1">
    <location>
        <begin position="1"/>
        <end position="20"/>
    </location>
</feature>
<name>A0A2P7TYV5_9NEIS</name>
<dbReference type="Gene3D" id="2.40.160.10">
    <property type="entry name" value="Porin"/>
    <property type="match status" value="1"/>
</dbReference>
<protein>
    <submittedName>
        <fullName evidence="2">Uncharacterized protein</fullName>
    </submittedName>
</protein>
<organism evidence="2 3">
    <name type="scientific">Neisseria iguanae</name>
    <dbReference type="NCBI Taxonomy" id="90242"/>
    <lineage>
        <taxon>Bacteria</taxon>
        <taxon>Pseudomonadati</taxon>
        <taxon>Pseudomonadota</taxon>
        <taxon>Betaproteobacteria</taxon>
        <taxon>Neisseriales</taxon>
        <taxon>Neisseriaceae</taxon>
        <taxon>Neisseria</taxon>
    </lineage>
</organism>
<proteinExistence type="predicted"/>
<feature type="compositionally biased region" description="Basic and acidic residues" evidence="1">
    <location>
        <begin position="46"/>
        <end position="68"/>
    </location>
</feature>
<reference evidence="2 3" key="1">
    <citation type="submission" date="2018-03" db="EMBL/GenBank/DDBJ databases">
        <title>Neisseria weixii sp. nov., isolated from the intestinal contents of Tibetan Plateau pika (Ochotona curzoniae) in Yushu, Qinghai Province, China.</title>
        <authorList>
            <person name="Gui Z."/>
        </authorList>
    </citation>
    <scope>NUCLEOTIDE SEQUENCE [LARGE SCALE GENOMIC DNA]</scope>
    <source>
        <strain evidence="2 3">ATCC 51483</strain>
    </source>
</reference>
<evidence type="ECO:0000313" key="2">
    <source>
        <dbReference type="EMBL" id="PSJ79910.1"/>
    </source>
</evidence>
<dbReference type="AlphaFoldDB" id="A0A2P7TYV5"/>
<gene>
    <name evidence="2" type="ORF">C7N83_09485</name>
</gene>
<dbReference type="RefSeq" id="WP_106742270.1">
    <property type="nucleotide sequence ID" value="NZ_PXYY01000063.1"/>
</dbReference>
<dbReference type="EMBL" id="PXYY01000063">
    <property type="protein sequence ID" value="PSJ79910.1"/>
    <property type="molecule type" value="Genomic_DNA"/>
</dbReference>